<reference evidence="11 12" key="1">
    <citation type="submission" date="2017-03" db="EMBL/GenBank/DDBJ databases">
        <title>Genome sequence of Methanobrevibacter wosei.</title>
        <authorList>
            <person name="Poehlein A."/>
            <person name="Seedorf H."/>
            <person name="Daniel R."/>
        </authorList>
    </citation>
    <scope>NUCLEOTIDE SEQUENCE [LARGE SCALE GENOMIC DNA]</scope>
    <source>
        <strain evidence="11 12">DSM 11979</strain>
    </source>
</reference>
<evidence type="ECO:0000256" key="1">
    <source>
        <dbReference type="ARBA" id="ARBA00022722"/>
    </source>
</evidence>
<keyword evidence="5 9" id="KW-0408">Iron</keyword>
<protein>
    <recommendedName>
        <fullName evidence="9">CRISPR-associated exonuclease Cas4</fullName>
        <ecNumber evidence="9">3.1.12.1</ecNumber>
    </recommendedName>
</protein>
<evidence type="ECO:0000259" key="10">
    <source>
        <dbReference type="Pfam" id="PF01930"/>
    </source>
</evidence>
<evidence type="ECO:0000313" key="12">
    <source>
        <dbReference type="Proteomes" id="UP000245577"/>
    </source>
</evidence>
<keyword evidence="7 9" id="KW-0051">Antiviral defense</keyword>
<dbReference type="EMBL" id="MZGU01000002">
    <property type="protein sequence ID" value="PWB87097.1"/>
    <property type="molecule type" value="Genomic_DNA"/>
</dbReference>
<gene>
    <name evidence="11" type="ORF">MBBWO_02140</name>
</gene>
<feature type="domain" description="DUF83" evidence="10">
    <location>
        <begin position="57"/>
        <end position="239"/>
    </location>
</feature>
<keyword evidence="3 9" id="KW-0378">Hydrolase</keyword>
<keyword evidence="2 9" id="KW-0479">Metal-binding</keyword>
<dbReference type="Gene3D" id="3.90.320.10">
    <property type="match status" value="1"/>
</dbReference>
<keyword evidence="12" id="KW-1185">Reference proteome</keyword>
<evidence type="ECO:0000256" key="2">
    <source>
        <dbReference type="ARBA" id="ARBA00022723"/>
    </source>
</evidence>
<dbReference type="Proteomes" id="UP000245577">
    <property type="component" value="Unassembled WGS sequence"/>
</dbReference>
<name>A0A2U1S9S5_9EURY</name>
<comment type="cofactor">
    <cofactor evidence="9">
        <name>iron-sulfur cluster</name>
        <dbReference type="ChEBI" id="CHEBI:30408"/>
    </cofactor>
</comment>
<dbReference type="EC" id="3.1.12.1" evidence="9"/>
<accession>A0A2U1S9S5</accession>
<evidence type="ECO:0000256" key="8">
    <source>
        <dbReference type="ARBA" id="ARBA00023211"/>
    </source>
</evidence>
<keyword evidence="6 9" id="KW-0411">Iron-sulfur</keyword>
<dbReference type="Pfam" id="PF01930">
    <property type="entry name" value="Cas_Cas4"/>
    <property type="match status" value="1"/>
</dbReference>
<comment type="caution">
    <text evidence="11">The sequence shown here is derived from an EMBL/GenBank/DDBJ whole genome shotgun (WGS) entry which is preliminary data.</text>
</comment>
<dbReference type="GO" id="GO:0051536">
    <property type="term" value="F:iron-sulfur cluster binding"/>
    <property type="evidence" value="ECO:0007669"/>
    <property type="project" value="UniProtKB-KW"/>
</dbReference>
<dbReference type="InterPro" id="IPR013343">
    <property type="entry name" value="CRISPR-assoc_prot_Cas4"/>
</dbReference>
<dbReference type="NCBIfam" id="TIGR00372">
    <property type="entry name" value="cas4"/>
    <property type="match status" value="1"/>
</dbReference>
<dbReference type="GO" id="GO:0004527">
    <property type="term" value="F:exonuclease activity"/>
    <property type="evidence" value="ECO:0007669"/>
    <property type="project" value="UniProtKB-KW"/>
</dbReference>
<dbReference type="GO" id="GO:0046872">
    <property type="term" value="F:metal ion binding"/>
    <property type="evidence" value="ECO:0007669"/>
    <property type="project" value="UniProtKB-KW"/>
</dbReference>
<keyword evidence="4 9" id="KW-0269">Exonuclease</keyword>
<comment type="function">
    <text evidence="9">CRISPR (clustered regularly interspaced short palindromic repeat) is an adaptive immune system that provides protection against mobile genetic elements (viruses, transposable elements and conjugative plasmids). CRISPR clusters contain sequences complementary to antecedent mobile elements and target invading nucleic acids. CRISPR clusters are transcribed and processed into CRISPR RNA (crRNA).</text>
</comment>
<evidence type="ECO:0000256" key="5">
    <source>
        <dbReference type="ARBA" id="ARBA00023004"/>
    </source>
</evidence>
<sequence length="242" mass="28536">MAKYVYFNNFKIRNMKNKIITDNIENLDIKWHPQIKGVQIINGKNNFPISWLNQQGYCEYQIYLQYLKGIKVGQTRAMKEGSKEHEDLEDKFKETAKPTTFNEAIETSKEEASLTREMFVISPKYGIRGYIDEIWMTPDEFIIIDDKPGHTAYPSTINQVRAYCLALKDMLPNDTRKIKGALRQRGTNNIFWSEDFDEDVEKSIKYTIERMDSLFKGEKPFIPTKNKNKCKSCRYQSYCEHF</sequence>
<evidence type="ECO:0000256" key="4">
    <source>
        <dbReference type="ARBA" id="ARBA00022839"/>
    </source>
</evidence>
<keyword evidence="1 9" id="KW-0540">Nuclease</keyword>
<dbReference type="AlphaFoldDB" id="A0A2U1S9S5"/>
<dbReference type="GO" id="GO:0051607">
    <property type="term" value="P:defense response to virus"/>
    <property type="evidence" value="ECO:0007669"/>
    <property type="project" value="UniProtKB-KW"/>
</dbReference>
<comment type="similarity">
    <text evidence="9">Belongs to the CRISPR-associated exonuclease Cas4 family.</text>
</comment>
<evidence type="ECO:0000256" key="9">
    <source>
        <dbReference type="RuleBase" id="RU365022"/>
    </source>
</evidence>
<evidence type="ECO:0000313" key="11">
    <source>
        <dbReference type="EMBL" id="PWB87097.1"/>
    </source>
</evidence>
<proteinExistence type="inferred from homology"/>
<organism evidence="11 12">
    <name type="scientific">Methanobrevibacter woesei</name>
    <dbReference type="NCBI Taxonomy" id="190976"/>
    <lineage>
        <taxon>Archaea</taxon>
        <taxon>Methanobacteriati</taxon>
        <taxon>Methanobacteriota</taxon>
        <taxon>Methanomada group</taxon>
        <taxon>Methanobacteria</taxon>
        <taxon>Methanobacteriales</taxon>
        <taxon>Methanobacteriaceae</taxon>
        <taxon>Methanobrevibacter</taxon>
    </lineage>
</organism>
<evidence type="ECO:0000256" key="6">
    <source>
        <dbReference type="ARBA" id="ARBA00023014"/>
    </source>
</evidence>
<dbReference type="InterPro" id="IPR022765">
    <property type="entry name" value="Dna2/Cas4_DUF83"/>
</dbReference>
<dbReference type="InterPro" id="IPR011604">
    <property type="entry name" value="PDDEXK-like_dom_sf"/>
</dbReference>
<comment type="cofactor">
    <cofactor evidence="9">
        <name>Mg(2+)</name>
        <dbReference type="ChEBI" id="CHEBI:18420"/>
    </cofactor>
    <cofactor evidence="9">
        <name>Mn(2+)</name>
        <dbReference type="ChEBI" id="CHEBI:29035"/>
    </cofactor>
    <text evidence="9">Mg(2+) or Mn(2+) required for ssDNA cleavage activity.</text>
</comment>
<evidence type="ECO:0000256" key="3">
    <source>
        <dbReference type="ARBA" id="ARBA00022801"/>
    </source>
</evidence>
<evidence type="ECO:0000256" key="7">
    <source>
        <dbReference type="ARBA" id="ARBA00023118"/>
    </source>
</evidence>
<keyword evidence="8 9" id="KW-0464">Manganese</keyword>